<dbReference type="EMBL" id="VVIM01000010">
    <property type="protein sequence ID" value="KAB0792290.1"/>
    <property type="molecule type" value="Genomic_DNA"/>
</dbReference>
<dbReference type="Proteomes" id="UP000327044">
    <property type="component" value="Unassembled WGS sequence"/>
</dbReference>
<organism evidence="2 3">
    <name type="scientific">Photinus pyralis</name>
    <name type="common">Common eastern firefly</name>
    <name type="synonym">Lampyris pyralis</name>
    <dbReference type="NCBI Taxonomy" id="7054"/>
    <lineage>
        <taxon>Eukaryota</taxon>
        <taxon>Metazoa</taxon>
        <taxon>Ecdysozoa</taxon>
        <taxon>Arthropoda</taxon>
        <taxon>Hexapoda</taxon>
        <taxon>Insecta</taxon>
        <taxon>Pterygota</taxon>
        <taxon>Neoptera</taxon>
        <taxon>Endopterygota</taxon>
        <taxon>Coleoptera</taxon>
        <taxon>Polyphaga</taxon>
        <taxon>Elateriformia</taxon>
        <taxon>Elateroidea</taxon>
        <taxon>Lampyridae</taxon>
        <taxon>Lampyrinae</taxon>
        <taxon>Photinus</taxon>
    </lineage>
</organism>
<dbReference type="InParanoid" id="A0A5N4A4P3"/>
<keyword evidence="1" id="KW-0812">Transmembrane</keyword>
<keyword evidence="3" id="KW-1185">Reference proteome</keyword>
<evidence type="ECO:0000313" key="2">
    <source>
        <dbReference type="EMBL" id="KAB0792290.1"/>
    </source>
</evidence>
<evidence type="ECO:0000256" key="1">
    <source>
        <dbReference type="SAM" id="Phobius"/>
    </source>
</evidence>
<gene>
    <name evidence="2" type="ORF">PPYR_14249</name>
</gene>
<reference evidence="2 3" key="1">
    <citation type="journal article" date="2018" name="Elife">
        <title>Firefly genomes illuminate parallel origins of bioluminescence in beetles.</title>
        <authorList>
            <person name="Fallon T.R."/>
            <person name="Lower S.E."/>
            <person name="Chang C.H."/>
            <person name="Bessho-Uehara M."/>
            <person name="Martin G.J."/>
            <person name="Bewick A.J."/>
            <person name="Behringer M."/>
            <person name="Debat H.J."/>
            <person name="Wong I."/>
            <person name="Day J.C."/>
            <person name="Suvorov A."/>
            <person name="Silva C.J."/>
            <person name="Stanger-Hall K.F."/>
            <person name="Hall D.W."/>
            <person name="Schmitz R.J."/>
            <person name="Nelson D.R."/>
            <person name="Lewis S.M."/>
            <person name="Shigenobu S."/>
            <person name="Bybee S.M."/>
            <person name="Larracuente A.M."/>
            <person name="Oba Y."/>
            <person name="Weng J.K."/>
        </authorList>
    </citation>
    <scope>NUCLEOTIDE SEQUENCE [LARGE SCALE GENOMIC DNA]</scope>
    <source>
        <strain evidence="2">1611_PpyrPB1</strain>
        <tissue evidence="2">Whole body</tissue>
    </source>
</reference>
<sequence length="114" mass="13509">MHRVLFLCSLLGIGYVNMFTLTNFVISTLENCDPNNASEMFLRVTKTSGRQYLDFSINFKSPFDEKIGVSWTEWFSVLYLFLFSVYHVHQFLCGWGALYQTIRHPRQVRVQRRE</sequence>
<comment type="caution">
    <text evidence="2">The sequence shown here is derived from an EMBL/GenBank/DDBJ whole genome shotgun (WGS) entry which is preliminary data.</text>
</comment>
<feature type="transmembrane region" description="Helical" evidence="1">
    <location>
        <begin position="77"/>
        <end position="99"/>
    </location>
</feature>
<protein>
    <submittedName>
        <fullName evidence="2">Uncharacterized protein</fullName>
    </submittedName>
</protein>
<name>A0A5N4A4P3_PHOPY</name>
<keyword evidence="1" id="KW-1133">Transmembrane helix</keyword>
<evidence type="ECO:0000313" key="3">
    <source>
        <dbReference type="Proteomes" id="UP000327044"/>
    </source>
</evidence>
<dbReference type="AlphaFoldDB" id="A0A5N4A4P3"/>
<accession>A0A5N4A4P3</accession>
<proteinExistence type="predicted"/>
<keyword evidence="1" id="KW-0472">Membrane</keyword>